<organism evidence="2">
    <name type="scientific">Eucalyptus grandis</name>
    <name type="common">Flooded gum</name>
    <dbReference type="NCBI Taxonomy" id="71139"/>
    <lineage>
        <taxon>Eukaryota</taxon>
        <taxon>Viridiplantae</taxon>
        <taxon>Streptophyta</taxon>
        <taxon>Embryophyta</taxon>
        <taxon>Tracheophyta</taxon>
        <taxon>Spermatophyta</taxon>
        <taxon>Magnoliopsida</taxon>
        <taxon>eudicotyledons</taxon>
        <taxon>Gunneridae</taxon>
        <taxon>Pentapetalae</taxon>
        <taxon>rosids</taxon>
        <taxon>malvids</taxon>
        <taxon>Myrtales</taxon>
        <taxon>Myrtaceae</taxon>
        <taxon>Myrtoideae</taxon>
        <taxon>Eucalypteae</taxon>
        <taxon>Eucalyptus</taxon>
    </lineage>
</organism>
<evidence type="ECO:0000256" key="1">
    <source>
        <dbReference type="SAM" id="Phobius"/>
    </source>
</evidence>
<dbReference type="Gramene" id="KCW49543">
    <property type="protein sequence ID" value="KCW49543"/>
    <property type="gene ID" value="EUGRSUZ_K03063"/>
</dbReference>
<feature type="transmembrane region" description="Helical" evidence="1">
    <location>
        <begin position="27"/>
        <end position="44"/>
    </location>
</feature>
<name>A0A059A6U1_EUCGR</name>
<evidence type="ECO:0000313" key="2">
    <source>
        <dbReference type="EMBL" id="KCW49543.1"/>
    </source>
</evidence>
<accession>A0A059A6U1</accession>
<gene>
    <name evidence="2" type="ORF">EUGRSUZ_K03063</name>
</gene>
<keyword evidence="1" id="KW-0812">Transmembrane</keyword>
<dbReference type="EMBL" id="KK198763">
    <property type="protein sequence ID" value="KCW49543.1"/>
    <property type="molecule type" value="Genomic_DNA"/>
</dbReference>
<dbReference type="AlphaFoldDB" id="A0A059A6U1"/>
<reference evidence="2" key="1">
    <citation type="submission" date="2013-07" db="EMBL/GenBank/DDBJ databases">
        <title>The genome of Eucalyptus grandis.</title>
        <authorList>
            <person name="Schmutz J."/>
            <person name="Hayes R."/>
            <person name="Myburg A."/>
            <person name="Tuskan G."/>
            <person name="Grattapaglia D."/>
            <person name="Rokhsar D.S."/>
        </authorList>
    </citation>
    <scope>NUCLEOTIDE SEQUENCE</scope>
    <source>
        <tissue evidence="2">Leaf extractions</tissue>
    </source>
</reference>
<keyword evidence="1" id="KW-0472">Membrane</keyword>
<proteinExistence type="predicted"/>
<sequence>MLLIQIGPLFFFFLGKRIHEPNDSFGYLLLQLVVALIISFRLLHKRVSIADSNSALDFDARNMNSTNISYEP</sequence>
<keyword evidence="1" id="KW-1133">Transmembrane helix</keyword>
<dbReference type="InParanoid" id="A0A059A6U1"/>
<protein>
    <submittedName>
        <fullName evidence="2">Uncharacterized protein</fullName>
    </submittedName>
</protein>